<feature type="domain" description="Glycosyltransferase 2-like" evidence="7">
    <location>
        <begin position="17"/>
        <end position="180"/>
    </location>
</feature>
<dbReference type="AlphaFoldDB" id="A0A917JEC3"/>
<reference evidence="8" key="2">
    <citation type="submission" date="2020-09" db="EMBL/GenBank/DDBJ databases">
        <authorList>
            <person name="Sun Q."/>
            <person name="Sedlacek I."/>
        </authorList>
    </citation>
    <scope>NUCLEOTIDE SEQUENCE</scope>
    <source>
        <strain evidence="8">CCM 8433</strain>
    </source>
</reference>
<reference evidence="8" key="1">
    <citation type="journal article" date="2014" name="Int. J. Syst. Evol. Microbiol.">
        <title>Complete genome sequence of Corynebacterium casei LMG S-19264T (=DSM 44701T), isolated from a smear-ripened cheese.</title>
        <authorList>
            <consortium name="US DOE Joint Genome Institute (JGI-PGF)"/>
            <person name="Walter F."/>
            <person name="Albersmeier A."/>
            <person name="Kalinowski J."/>
            <person name="Ruckert C."/>
        </authorList>
    </citation>
    <scope>NUCLEOTIDE SEQUENCE</scope>
    <source>
        <strain evidence="8">CCM 8433</strain>
    </source>
</reference>
<dbReference type="Gene3D" id="3.40.50.12580">
    <property type="match status" value="1"/>
</dbReference>
<evidence type="ECO:0000256" key="3">
    <source>
        <dbReference type="ARBA" id="ARBA00022475"/>
    </source>
</evidence>
<dbReference type="InterPro" id="IPR001173">
    <property type="entry name" value="Glyco_trans_2-like"/>
</dbReference>
<dbReference type="PANTHER" id="PTHR37316:SF2">
    <property type="entry name" value="TEICHOIC ACID RIBITOL-PHOSPHATE POLYMERASE TARK"/>
    <property type="match status" value="1"/>
</dbReference>
<dbReference type="Gene3D" id="3.90.550.10">
    <property type="entry name" value="Spore Coat Polysaccharide Biosynthesis Protein SpsA, Chain A"/>
    <property type="match status" value="1"/>
</dbReference>
<dbReference type="Pfam" id="PF04464">
    <property type="entry name" value="Glyphos_transf"/>
    <property type="match status" value="1"/>
</dbReference>
<keyword evidence="9" id="KW-1185">Reference proteome</keyword>
<dbReference type="EMBL" id="BMDT01000001">
    <property type="protein sequence ID" value="GGI64502.1"/>
    <property type="molecule type" value="Genomic_DNA"/>
</dbReference>
<dbReference type="Proteomes" id="UP000622610">
    <property type="component" value="Unassembled WGS sequence"/>
</dbReference>
<dbReference type="InterPro" id="IPR043148">
    <property type="entry name" value="TagF_C"/>
</dbReference>
<evidence type="ECO:0000256" key="4">
    <source>
        <dbReference type="ARBA" id="ARBA00022679"/>
    </source>
</evidence>
<evidence type="ECO:0000256" key="5">
    <source>
        <dbReference type="ARBA" id="ARBA00022944"/>
    </source>
</evidence>
<dbReference type="InterPro" id="IPR029044">
    <property type="entry name" value="Nucleotide-diphossugar_trans"/>
</dbReference>
<comment type="subcellular location">
    <subcellularLocation>
        <location evidence="1">Cell membrane</location>
        <topology evidence="1">Peripheral membrane protein</topology>
    </subcellularLocation>
</comment>
<dbReference type="SUPFAM" id="SSF53756">
    <property type="entry name" value="UDP-Glycosyltransferase/glycogen phosphorylase"/>
    <property type="match status" value="1"/>
</dbReference>
<dbReference type="GO" id="GO:0005886">
    <property type="term" value="C:plasma membrane"/>
    <property type="evidence" value="ECO:0007669"/>
    <property type="project" value="UniProtKB-SubCell"/>
</dbReference>
<keyword evidence="3" id="KW-1003">Cell membrane</keyword>
<gene>
    <name evidence="8" type="ORF">GCM10011482_01560</name>
</gene>
<protein>
    <recommendedName>
        <fullName evidence="7">Glycosyltransferase 2-like domain-containing protein</fullName>
    </recommendedName>
</protein>
<dbReference type="InterPro" id="IPR007554">
    <property type="entry name" value="Glycerophosphate_synth"/>
</dbReference>
<dbReference type="Pfam" id="PF00535">
    <property type="entry name" value="Glycos_transf_2"/>
    <property type="match status" value="1"/>
</dbReference>
<sequence length="779" mass="90019">MSYQVIQQSKIQNPIISIVTPTYNVEAFIEEQVNSLVNQDLPGVELVIVDDGSSDNTLSILKQLGEKHPEITLVSQENQGPSRARNVGLELFRGEYLYFVDADDIVPSGALKALYEAAQAEGADIVTGRSLSFNSTGSWYIGGHYNAGLFNEGMRSFATNPELVYSLGPASKLYKRKIIENLRMPENIKIGEDQPFVLEALLRSQKIYTIDAIVYNYRSRETDEASLSQIVSVDPLIAFLEIRKSLFVSLPLFKKYLTNQYVYLDALKTYFERVVRFDLWPSIREVLKLQDGSIQKQVFSELIGITKELPEELFAENIFYFQMLTVEMVERYKFIQKEAHGEYIRLLKTLFDKIESGVFSAMQDNVRISEAYRKMSALKQSVKYQTTLPIFLFLAKRRLVKESKILSRKAKTFIQSRTLTKVMYPIYRLVLPKTKVLFLTNKEANLTGTFRMVYDEVRKHEELTNDIRCHLKTNTRSFSAQRKLLKDVASAKYIFLDDYYRQIYGLKTSKKTEVIQLWHAAGAFKKFGFGAIGSLESNTVEFEMAAHQNYTKVICSSKEVVPYYAEAFHVAESQVLPLGVPRADKLLDEEYRTFIHNRFLRKHPQVRGRKVITYAPTFRGGPKVRQQFKMMLNLRKFVDHFSDEYILAIKMHPSVSKSQGVPFDLKDDILNLSAMDMNDLLISTDVLITDYSSVIFDYSLLNRPIIFYAYDLEEYIAERDFYYEYQDFVPGPIVRTNEELFNQIDHLDEINLQQVEKFKNTFFDQLDGQSAKRIVDSIL</sequence>
<keyword evidence="4" id="KW-0808">Transferase</keyword>
<evidence type="ECO:0000313" key="9">
    <source>
        <dbReference type="Proteomes" id="UP000622610"/>
    </source>
</evidence>
<dbReference type="SUPFAM" id="SSF53448">
    <property type="entry name" value="Nucleotide-diphospho-sugar transferases"/>
    <property type="match status" value="1"/>
</dbReference>
<evidence type="ECO:0000259" key="7">
    <source>
        <dbReference type="Pfam" id="PF00535"/>
    </source>
</evidence>
<organism evidence="8 9">
    <name type="scientific">Enterococcus alcedinis</name>
    <dbReference type="NCBI Taxonomy" id="1274384"/>
    <lineage>
        <taxon>Bacteria</taxon>
        <taxon>Bacillati</taxon>
        <taxon>Bacillota</taxon>
        <taxon>Bacilli</taxon>
        <taxon>Lactobacillales</taxon>
        <taxon>Enterococcaceae</taxon>
        <taxon>Enterococcus</taxon>
    </lineage>
</organism>
<evidence type="ECO:0000256" key="1">
    <source>
        <dbReference type="ARBA" id="ARBA00004202"/>
    </source>
</evidence>
<dbReference type="GO" id="GO:0019350">
    <property type="term" value="P:teichoic acid biosynthetic process"/>
    <property type="evidence" value="ECO:0007669"/>
    <property type="project" value="UniProtKB-KW"/>
</dbReference>
<comment type="caution">
    <text evidence="8">The sequence shown here is derived from an EMBL/GenBank/DDBJ whole genome shotgun (WGS) entry which is preliminary data.</text>
</comment>
<name>A0A917JEC3_9ENTE</name>
<keyword evidence="6" id="KW-0472">Membrane</keyword>
<dbReference type="InterPro" id="IPR051612">
    <property type="entry name" value="Teichoic_Acid_Biosynth"/>
</dbReference>
<accession>A0A917JEC3</accession>
<evidence type="ECO:0000256" key="2">
    <source>
        <dbReference type="ARBA" id="ARBA00010488"/>
    </source>
</evidence>
<evidence type="ECO:0000256" key="6">
    <source>
        <dbReference type="ARBA" id="ARBA00023136"/>
    </source>
</evidence>
<dbReference type="RefSeq" id="WP_188366359.1">
    <property type="nucleotide sequence ID" value="NZ_BMDT01000001.1"/>
</dbReference>
<dbReference type="CDD" id="cd00761">
    <property type="entry name" value="Glyco_tranf_GTA_type"/>
    <property type="match status" value="1"/>
</dbReference>
<dbReference type="InterPro" id="IPR043149">
    <property type="entry name" value="TagF_N"/>
</dbReference>
<dbReference type="PANTHER" id="PTHR37316">
    <property type="entry name" value="TEICHOIC ACID GLYCEROL-PHOSPHATE PRIMASE"/>
    <property type="match status" value="1"/>
</dbReference>
<dbReference type="GO" id="GO:0047355">
    <property type="term" value="F:CDP-glycerol glycerophosphotransferase activity"/>
    <property type="evidence" value="ECO:0007669"/>
    <property type="project" value="InterPro"/>
</dbReference>
<dbReference type="Gene3D" id="3.40.50.11820">
    <property type="match status" value="1"/>
</dbReference>
<proteinExistence type="inferred from homology"/>
<evidence type="ECO:0000313" key="8">
    <source>
        <dbReference type="EMBL" id="GGI64502.1"/>
    </source>
</evidence>
<keyword evidence="5" id="KW-0777">Teichoic acid biosynthesis</keyword>
<comment type="similarity">
    <text evidence="2">Belongs to the CDP-glycerol glycerophosphotransferase family.</text>
</comment>